<proteinExistence type="predicted"/>
<dbReference type="AlphaFoldDB" id="A0A645GN48"/>
<name>A0A645GN48_9ZZZZ</name>
<comment type="caution">
    <text evidence="1">The sequence shown here is derived from an EMBL/GenBank/DDBJ whole genome shotgun (WGS) entry which is preliminary data.</text>
</comment>
<sequence>MFKKFVTNDLFTDSAPRISVGATLTFDNPEDSLKWEPGAALPADRIESLRILSEQGIRTWVSFEPVICPEQTLNLLNQVSNIVHHVRIGKINDYCDLDKNIDWNDFIKQAVGICRDKQLPFYIKNDLAAYNKNTFLFDTERNHEFLNL</sequence>
<dbReference type="Gene3D" id="3.80.30.30">
    <property type="match status" value="1"/>
</dbReference>
<organism evidence="1">
    <name type="scientific">bioreactor metagenome</name>
    <dbReference type="NCBI Taxonomy" id="1076179"/>
    <lineage>
        <taxon>unclassified sequences</taxon>
        <taxon>metagenomes</taxon>
        <taxon>ecological metagenomes</taxon>
    </lineage>
</organism>
<protein>
    <submittedName>
        <fullName evidence="1">Uncharacterized protein</fullName>
    </submittedName>
</protein>
<gene>
    <name evidence="1" type="ORF">SDC9_172530</name>
</gene>
<evidence type="ECO:0000313" key="1">
    <source>
        <dbReference type="EMBL" id="MPN25123.1"/>
    </source>
</evidence>
<dbReference type="EMBL" id="VSSQ01074182">
    <property type="protein sequence ID" value="MPN25123.1"/>
    <property type="molecule type" value="Genomic_DNA"/>
</dbReference>
<reference evidence="1" key="1">
    <citation type="submission" date="2019-08" db="EMBL/GenBank/DDBJ databases">
        <authorList>
            <person name="Kucharzyk K."/>
            <person name="Murdoch R.W."/>
            <person name="Higgins S."/>
            <person name="Loffler F."/>
        </authorList>
    </citation>
    <scope>NUCLEOTIDE SEQUENCE</scope>
</reference>
<accession>A0A645GN48</accession>